<proteinExistence type="predicted"/>
<dbReference type="SUPFAM" id="SSF53474">
    <property type="entry name" value="alpha/beta-Hydrolases"/>
    <property type="match status" value="1"/>
</dbReference>
<dbReference type="InterPro" id="IPR029058">
    <property type="entry name" value="AB_hydrolase_fold"/>
</dbReference>
<keyword evidence="3" id="KW-1185">Reference proteome</keyword>
<protein>
    <recommendedName>
        <fullName evidence="1">Carboxylesterase type B domain-containing protein</fullName>
    </recommendedName>
</protein>
<dbReference type="EMBL" id="UPTC01003308">
    <property type="protein sequence ID" value="VBB34296.1"/>
    <property type="molecule type" value="Genomic_DNA"/>
</dbReference>
<evidence type="ECO:0000259" key="1">
    <source>
        <dbReference type="Pfam" id="PF00135"/>
    </source>
</evidence>
<dbReference type="PANTHER" id="PTHR44590:SF3">
    <property type="entry name" value="CARBOXYLESTERASE TYPE B DOMAIN-CONTAINING PROTEIN"/>
    <property type="match status" value="1"/>
</dbReference>
<dbReference type="Proteomes" id="UP000276991">
    <property type="component" value="Unassembled WGS sequence"/>
</dbReference>
<dbReference type="OrthoDB" id="3200163at2759"/>
<gene>
    <name evidence="2" type="ORF">NAV_LOCUS9087</name>
</gene>
<dbReference type="Gene3D" id="3.40.50.1820">
    <property type="entry name" value="alpha/beta hydrolase"/>
    <property type="match status" value="1"/>
</dbReference>
<evidence type="ECO:0000313" key="3">
    <source>
        <dbReference type="Proteomes" id="UP000276991"/>
    </source>
</evidence>
<dbReference type="InterPro" id="IPR019819">
    <property type="entry name" value="Carboxylesterase_B_CS"/>
</dbReference>
<dbReference type="PANTHER" id="PTHR44590">
    <property type="entry name" value="CARBOXYLIC ESTER HYDROLASE-RELATED"/>
    <property type="match status" value="1"/>
</dbReference>
<dbReference type="InterPro" id="IPR002018">
    <property type="entry name" value="CarbesteraseB"/>
</dbReference>
<sequence>MVKTGRQVITKQGIIEGVRLVSDNNYQIDAFLGIPFAKPPIGPLRFKRPEPLEPWKGVKKAIKFAPRARQHNFLWARLRNEVKKSEDCLYLNVFSPAWSPIKDQKNGFAVMIFIHGGGFLIGCAAQYGDINICNNLCRRDVIVVTIQYRLGLLGFFCTGDEVCPGNNGLWDQAMALQWIKENISAFNGNPERITIFGHSAGGASADLLSLSPKSQ</sequence>
<feature type="domain" description="Carboxylesterase type B" evidence="1">
    <location>
        <begin position="7"/>
        <end position="215"/>
    </location>
</feature>
<dbReference type="STRING" id="6277.A0A498ST53"/>
<organism evidence="2 3">
    <name type="scientific">Acanthocheilonema viteae</name>
    <name type="common">Filarial nematode worm</name>
    <name type="synonym">Dipetalonema viteae</name>
    <dbReference type="NCBI Taxonomy" id="6277"/>
    <lineage>
        <taxon>Eukaryota</taxon>
        <taxon>Metazoa</taxon>
        <taxon>Ecdysozoa</taxon>
        <taxon>Nematoda</taxon>
        <taxon>Chromadorea</taxon>
        <taxon>Rhabditida</taxon>
        <taxon>Spirurina</taxon>
        <taxon>Spiruromorpha</taxon>
        <taxon>Filarioidea</taxon>
        <taxon>Onchocercidae</taxon>
        <taxon>Acanthocheilonema</taxon>
    </lineage>
</organism>
<feature type="non-terminal residue" evidence="2">
    <location>
        <position position="215"/>
    </location>
</feature>
<accession>A0A498ST53</accession>
<reference evidence="2 3" key="1">
    <citation type="submission" date="2018-08" db="EMBL/GenBank/DDBJ databases">
        <authorList>
            <person name="Laetsch R D."/>
            <person name="Stevens L."/>
            <person name="Kumar S."/>
            <person name="Blaxter L. M."/>
        </authorList>
    </citation>
    <scope>NUCLEOTIDE SEQUENCE [LARGE SCALE GENOMIC DNA]</scope>
</reference>
<dbReference type="Pfam" id="PF00135">
    <property type="entry name" value="COesterase"/>
    <property type="match status" value="1"/>
</dbReference>
<name>A0A498ST53_ACAVI</name>
<evidence type="ECO:0000313" key="2">
    <source>
        <dbReference type="EMBL" id="VBB34296.1"/>
    </source>
</evidence>
<dbReference type="PROSITE" id="PS00941">
    <property type="entry name" value="CARBOXYLESTERASE_B_2"/>
    <property type="match status" value="1"/>
</dbReference>
<dbReference type="AlphaFoldDB" id="A0A498ST53"/>